<feature type="region of interest" description="Disordered" evidence="1">
    <location>
        <begin position="59"/>
        <end position="79"/>
    </location>
</feature>
<accession>A0A0J9CTJ7</accession>
<dbReference type="EMBL" id="CP020925">
    <property type="protein sequence ID" value="ATP17308.1"/>
    <property type="molecule type" value="Genomic_DNA"/>
</dbReference>
<keyword evidence="2" id="KW-0472">Membrane</keyword>
<reference evidence="3 4" key="1">
    <citation type="submission" date="2017-04" db="EMBL/GenBank/DDBJ databases">
        <title>Characterization, genome and methylation analysis of a phthalic acid esters degrading strain Sphingobium yanoikuyae SHJ.</title>
        <authorList>
            <person name="Feng L."/>
        </authorList>
    </citation>
    <scope>NUCLEOTIDE SEQUENCE [LARGE SCALE GENOMIC DNA]</scope>
    <source>
        <strain evidence="3 4">SHJ</strain>
    </source>
</reference>
<sequence length="79" mass="8430">MEKRQEDGETVTHLSKVEARSGSRTTVTRSILVTSLALVIAVLLIVVAIGYFRADKTGADEVNSDNRAGSAAPRTEAVE</sequence>
<dbReference type="RefSeq" id="WP_004209555.1">
    <property type="nucleotide sequence ID" value="NZ_CP020925.1"/>
</dbReference>
<evidence type="ECO:0000256" key="1">
    <source>
        <dbReference type="SAM" id="MobiDB-lite"/>
    </source>
</evidence>
<evidence type="ECO:0000256" key="2">
    <source>
        <dbReference type="SAM" id="Phobius"/>
    </source>
</evidence>
<proteinExistence type="predicted"/>
<dbReference type="AlphaFoldDB" id="A0A0J9CTJ7"/>
<evidence type="ECO:0000313" key="3">
    <source>
        <dbReference type="EMBL" id="ATP17308.1"/>
    </source>
</evidence>
<dbReference type="Proteomes" id="UP000037029">
    <property type="component" value="Chromosome"/>
</dbReference>
<name>A0A0J9CTJ7_SPHYA</name>
<protein>
    <submittedName>
        <fullName evidence="3">Uncharacterized protein</fullName>
    </submittedName>
</protein>
<keyword evidence="2" id="KW-1133">Transmembrane helix</keyword>
<keyword evidence="2" id="KW-0812">Transmembrane</keyword>
<feature type="transmembrane region" description="Helical" evidence="2">
    <location>
        <begin position="30"/>
        <end position="52"/>
    </location>
</feature>
<evidence type="ECO:0000313" key="4">
    <source>
        <dbReference type="Proteomes" id="UP000037029"/>
    </source>
</evidence>
<feature type="region of interest" description="Disordered" evidence="1">
    <location>
        <begin position="1"/>
        <end position="26"/>
    </location>
</feature>
<organism evidence="3 4">
    <name type="scientific">Sphingobium yanoikuyae</name>
    <name type="common">Sphingomonas yanoikuyae</name>
    <dbReference type="NCBI Taxonomy" id="13690"/>
    <lineage>
        <taxon>Bacteria</taxon>
        <taxon>Pseudomonadati</taxon>
        <taxon>Pseudomonadota</taxon>
        <taxon>Alphaproteobacteria</taxon>
        <taxon>Sphingomonadales</taxon>
        <taxon>Sphingomonadaceae</taxon>
        <taxon>Sphingobium</taxon>
    </lineage>
</organism>
<gene>
    <name evidence="3" type="ORF">BV87_02200</name>
</gene>